<dbReference type="InterPro" id="IPR028096">
    <property type="entry name" value="EfeO_Cupredoxin"/>
</dbReference>
<dbReference type="AlphaFoldDB" id="A0A378UL35"/>
<dbReference type="InterPro" id="IPR050894">
    <property type="entry name" value="EfeM/EfeO_iron_uptake"/>
</dbReference>
<dbReference type="NCBIfam" id="NF041757">
    <property type="entry name" value="EfeO"/>
    <property type="match status" value="1"/>
</dbReference>
<dbReference type="Proteomes" id="UP000254651">
    <property type="component" value="Unassembled WGS sequence"/>
</dbReference>
<dbReference type="NCBIfam" id="NF007697">
    <property type="entry name" value="PRK10378.1"/>
    <property type="match status" value="1"/>
</dbReference>
<dbReference type="InterPro" id="IPR038352">
    <property type="entry name" value="Imelysin_sf"/>
</dbReference>
<evidence type="ECO:0000259" key="5">
    <source>
        <dbReference type="Pfam" id="PF09375"/>
    </source>
</evidence>
<evidence type="ECO:0000256" key="2">
    <source>
        <dbReference type="ARBA" id="ARBA00004459"/>
    </source>
</evidence>
<evidence type="ECO:0000259" key="6">
    <source>
        <dbReference type="Pfam" id="PF13473"/>
    </source>
</evidence>
<protein>
    <submittedName>
        <fullName evidence="7">Lipoprotein</fullName>
    </submittedName>
</protein>
<dbReference type="CDD" id="cd14656">
    <property type="entry name" value="Imelysin-like_EfeO"/>
    <property type="match status" value="1"/>
</dbReference>
<dbReference type="Pfam" id="PF13473">
    <property type="entry name" value="Cupredoxin_1"/>
    <property type="match status" value="1"/>
</dbReference>
<reference evidence="7 8" key="1">
    <citation type="submission" date="2018-06" db="EMBL/GenBank/DDBJ databases">
        <authorList>
            <consortium name="Pathogen Informatics"/>
            <person name="Doyle S."/>
        </authorList>
    </citation>
    <scope>NUCLEOTIDE SEQUENCE [LARGE SCALE GENOMIC DNA]</scope>
    <source>
        <strain evidence="7 8">NCTC10295</strain>
    </source>
</reference>
<evidence type="ECO:0000256" key="4">
    <source>
        <dbReference type="ARBA" id="ARBA00022729"/>
    </source>
</evidence>
<dbReference type="PANTHER" id="PTHR39192">
    <property type="entry name" value="IRON UPTAKE SYSTEM COMPONENT EFEO"/>
    <property type="match status" value="1"/>
</dbReference>
<evidence type="ECO:0000313" key="7">
    <source>
        <dbReference type="EMBL" id="STZ77201.1"/>
    </source>
</evidence>
<dbReference type="GO" id="GO:0042597">
    <property type="term" value="C:periplasmic space"/>
    <property type="evidence" value="ECO:0007669"/>
    <property type="project" value="UniProtKB-SubCell"/>
</dbReference>
<evidence type="ECO:0000313" key="8">
    <source>
        <dbReference type="Proteomes" id="UP000254651"/>
    </source>
</evidence>
<dbReference type="InterPro" id="IPR008972">
    <property type="entry name" value="Cupredoxin"/>
</dbReference>
<dbReference type="Gene3D" id="1.20.1420.20">
    <property type="entry name" value="M75 peptidase, HXXE motif"/>
    <property type="match status" value="1"/>
</dbReference>
<dbReference type="EMBL" id="UGQS01000002">
    <property type="protein sequence ID" value="STZ77201.1"/>
    <property type="molecule type" value="Genomic_DNA"/>
</dbReference>
<feature type="domain" description="EfeO-type cupredoxin-like" evidence="6">
    <location>
        <begin position="61"/>
        <end position="155"/>
    </location>
</feature>
<comment type="similarity">
    <text evidence="3">Belongs to the EfeM/EfeO family.</text>
</comment>
<name>A0A378UL35_BERDE</name>
<dbReference type="InterPro" id="IPR053377">
    <property type="entry name" value="Iron_uptake_EfeM/EfeO"/>
</dbReference>
<accession>A0A378UL35</accession>
<proteinExistence type="inferred from homology"/>
<gene>
    <name evidence="7" type="ORF">NCTC10295_02009</name>
</gene>
<keyword evidence="7" id="KW-0449">Lipoprotein</keyword>
<evidence type="ECO:0000256" key="1">
    <source>
        <dbReference type="ARBA" id="ARBA00004418"/>
    </source>
</evidence>
<keyword evidence="4" id="KW-0732">Signal</keyword>
<comment type="subcellular location">
    <subcellularLocation>
        <location evidence="2">Cell outer membrane</location>
        <topology evidence="2">Lipid-anchor</topology>
    </subcellularLocation>
    <subcellularLocation>
        <location evidence="1">Periplasm</location>
    </subcellularLocation>
</comment>
<dbReference type="Pfam" id="PF09375">
    <property type="entry name" value="Peptidase_M75"/>
    <property type="match status" value="1"/>
</dbReference>
<evidence type="ECO:0000256" key="3">
    <source>
        <dbReference type="ARBA" id="ARBA00005989"/>
    </source>
</evidence>
<dbReference type="InterPro" id="IPR018976">
    <property type="entry name" value="Imelysin-like"/>
</dbReference>
<organism evidence="7 8">
    <name type="scientific">Bergeriella denitrificans</name>
    <name type="common">Neisseria denitrificans</name>
    <dbReference type="NCBI Taxonomy" id="494"/>
    <lineage>
        <taxon>Bacteria</taxon>
        <taxon>Pseudomonadati</taxon>
        <taxon>Pseudomonadota</taxon>
        <taxon>Betaproteobacteria</taxon>
        <taxon>Neisseriales</taxon>
        <taxon>Neisseriaceae</taxon>
        <taxon>Bergeriella</taxon>
    </lineage>
</organism>
<dbReference type="Gene3D" id="2.60.40.420">
    <property type="entry name" value="Cupredoxins - blue copper proteins"/>
    <property type="match status" value="1"/>
</dbReference>
<dbReference type="GO" id="GO:0009279">
    <property type="term" value="C:cell outer membrane"/>
    <property type="evidence" value="ECO:0007669"/>
    <property type="project" value="UniProtKB-SubCell"/>
</dbReference>
<keyword evidence="8" id="KW-1185">Reference proteome</keyword>
<dbReference type="InterPro" id="IPR034981">
    <property type="entry name" value="Imelysin-like_EfeO/Algp7"/>
</dbReference>
<feature type="domain" description="Imelysin-like" evidence="5">
    <location>
        <begin position="176"/>
        <end position="407"/>
    </location>
</feature>
<dbReference type="PANTHER" id="PTHR39192:SF1">
    <property type="entry name" value="IRON UPTAKE SYSTEM COMPONENT EFEO"/>
    <property type="match status" value="1"/>
</dbReference>
<sequence>MPHRLRPHFTECGHSTFNHEKGNKMKTTPFTALSISVLLALGLTACQPPEAEKTASSGAAANSGQANADGSFNIAVNDTACDPMELTVPSGQNVFHIKNDSARKLEWEILKGVMVVDERENIAPGLSDKMTVTLLPGEYEMACGLLTNPRGKLTVTDSGYQDTTNEADLEKLAQPLADYKTYVQAEARDLVAKTKDFTAAVKAGDIEKAKALFAPTRYHYERIEPIAELFNELDPAIDARADDFKDMEKDPAFTGFHRIEYALWVEKDTKAVQQTADKLMADVEKLQAEIDALNFPPSKVVGGAAVLIEEVAGSKISGEEDRYSRTDLSDFQANIEGAQKIVDLFRPMIAEKNQALLDKADANFKQVNDTLAKYKTADGFEPYDKLSEADRKALQAPINALAEELGQLRGTLGLN</sequence>